<evidence type="ECO:0000256" key="4">
    <source>
        <dbReference type="ARBA" id="ARBA00023180"/>
    </source>
</evidence>
<dbReference type="PROSITE" id="PS51257">
    <property type="entry name" value="PROKAR_LIPOPROTEIN"/>
    <property type="match status" value="1"/>
</dbReference>
<accession>A0AAD4XG19</accession>
<dbReference type="Gene3D" id="1.10.110.10">
    <property type="entry name" value="Plant lipid-transfer and hydrophobic proteins"/>
    <property type="match status" value="1"/>
</dbReference>
<dbReference type="InterPro" id="IPR043325">
    <property type="entry name" value="LTSS"/>
</dbReference>
<reference evidence="8" key="1">
    <citation type="submission" date="2022-04" db="EMBL/GenBank/DDBJ databases">
        <title>A functionally conserved STORR gene fusion in Papaver species that diverged 16.8 million years ago.</title>
        <authorList>
            <person name="Catania T."/>
        </authorList>
    </citation>
    <scope>NUCLEOTIDE SEQUENCE</scope>
    <source>
        <strain evidence="8">S-188037</strain>
    </source>
</reference>
<comment type="caution">
    <text evidence="8">The sequence shown here is derived from an EMBL/GenBank/DDBJ whole genome shotgun (WGS) entry which is preliminary data.</text>
</comment>
<keyword evidence="4" id="KW-0325">Glycoprotein</keyword>
<name>A0AAD4XG19_9MAGN</name>
<dbReference type="PANTHER" id="PTHR33044">
    <property type="entry name" value="BIFUNCTIONAL INHIBITOR/LIPID-TRANSFER PROTEIN/SEED STORAGE 2S ALBUMIN SUPERFAMILY PROTEIN-RELATED"/>
    <property type="match status" value="1"/>
</dbReference>
<sequence>MADSSSRVFAISLIILLAVCVLPVYGQITTACSAPTITSFTPCLNFITGSSGSGTSPTSDCCSTFKEIMGSSMDCACLLITGNVPFQLPINRTLAISLPRACKMSGVPVECKANTGSPLPAPSPFSFGSPSPSPLSSSSLTPSASFTPESEAPESVTLPASPPLDSTTPTLISGRRPVLTPTNAACTKLPHLSTTSLLFAFGVLLLKY</sequence>
<organism evidence="8 9">
    <name type="scientific">Papaver atlanticum</name>
    <dbReference type="NCBI Taxonomy" id="357466"/>
    <lineage>
        <taxon>Eukaryota</taxon>
        <taxon>Viridiplantae</taxon>
        <taxon>Streptophyta</taxon>
        <taxon>Embryophyta</taxon>
        <taxon>Tracheophyta</taxon>
        <taxon>Spermatophyta</taxon>
        <taxon>Magnoliopsida</taxon>
        <taxon>Ranunculales</taxon>
        <taxon>Papaveraceae</taxon>
        <taxon>Papaveroideae</taxon>
        <taxon>Papaver</taxon>
    </lineage>
</organism>
<dbReference type="AlphaFoldDB" id="A0AAD4XG19"/>
<protein>
    <recommendedName>
        <fullName evidence="7">Bifunctional inhibitor/plant lipid transfer protein/seed storage helical domain-containing protein</fullName>
    </recommendedName>
</protein>
<dbReference type="EMBL" id="JAJJMB010010117">
    <property type="protein sequence ID" value="KAI3910779.1"/>
    <property type="molecule type" value="Genomic_DNA"/>
</dbReference>
<dbReference type="CDD" id="cd00010">
    <property type="entry name" value="AAI_LTSS"/>
    <property type="match status" value="1"/>
</dbReference>
<evidence type="ECO:0000256" key="3">
    <source>
        <dbReference type="ARBA" id="ARBA00023157"/>
    </source>
</evidence>
<dbReference type="InterPro" id="IPR016140">
    <property type="entry name" value="Bifunc_inhib/LTP/seed_store"/>
</dbReference>
<dbReference type="InterPro" id="IPR036312">
    <property type="entry name" value="Bifun_inhib/LTP/seed_sf"/>
</dbReference>
<proteinExistence type="inferred from homology"/>
<keyword evidence="3" id="KW-1015">Disulfide bond</keyword>
<evidence type="ECO:0000256" key="6">
    <source>
        <dbReference type="SAM" id="SignalP"/>
    </source>
</evidence>
<evidence type="ECO:0000313" key="9">
    <source>
        <dbReference type="Proteomes" id="UP001202328"/>
    </source>
</evidence>
<keyword evidence="9" id="KW-1185">Reference proteome</keyword>
<feature type="domain" description="Bifunctional inhibitor/plant lipid transfer protein/seed storage helical" evidence="7">
    <location>
        <begin position="32"/>
        <end position="111"/>
    </location>
</feature>
<dbReference type="Pfam" id="PF14368">
    <property type="entry name" value="LTP_2"/>
    <property type="match status" value="1"/>
</dbReference>
<feature type="signal peptide" evidence="6">
    <location>
        <begin position="1"/>
        <end position="26"/>
    </location>
</feature>
<evidence type="ECO:0000313" key="8">
    <source>
        <dbReference type="EMBL" id="KAI3910779.1"/>
    </source>
</evidence>
<feature type="region of interest" description="Disordered" evidence="5">
    <location>
        <begin position="122"/>
        <end position="177"/>
    </location>
</feature>
<dbReference type="SMART" id="SM00499">
    <property type="entry name" value="AAI"/>
    <property type="match status" value="1"/>
</dbReference>
<evidence type="ECO:0000256" key="5">
    <source>
        <dbReference type="SAM" id="MobiDB-lite"/>
    </source>
</evidence>
<keyword evidence="2 6" id="KW-0732">Signal</keyword>
<evidence type="ECO:0000256" key="2">
    <source>
        <dbReference type="ARBA" id="ARBA00022729"/>
    </source>
</evidence>
<feature type="chain" id="PRO_5042019160" description="Bifunctional inhibitor/plant lipid transfer protein/seed storage helical domain-containing protein" evidence="6">
    <location>
        <begin position="27"/>
        <end position="208"/>
    </location>
</feature>
<gene>
    <name evidence="8" type="ORF">MKW98_030587</name>
</gene>
<dbReference type="SUPFAM" id="SSF47699">
    <property type="entry name" value="Bifunctional inhibitor/lipid-transfer protein/seed storage 2S albumin"/>
    <property type="match status" value="1"/>
</dbReference>
<evidence type="ECO:0000259" key="7">
    <source>
        <dbReference type="SMART" id="SM00499"/>
    </source>
</evidence>
<evidence type="ECO:0000256" key="1">
    <source>
        <dbReference type="ARBA" id="ARBA00009748"/>
    </source>
</evidence>
<feature type="compositionally biased region" description="Low complexity" evidence="5">
    <location>
        <begin position="124"/>
        <end position="148"/>
    </location>
</feature>
<dbReference type="Proteomes" id="UP001202328">
    <property type="component" value="Unassembled WGS sequence"/>
</dbReference>
<comment type="similarity">
    <text evidence="1">Belongs to the plant LTP family.</text>
</comment>